<dbReference type="EMBL" id="CH963849">
    <property type="protein sequence ID" value="EDW74011.1"/>
    <property type="molecule type" value="Genomic_DNA"/>
</dbReference>
<dbReference type="InterPro" id="IPR000819">
    <property type="entry name" value="Peptidase_M17_C"/>
</dbReference>
<dbReference type="Pfam" id="PF02789">
    <property type="entry name" value="Peptidase_M17_N"/>
    <property type="match status" value="1"/>
</dbReference>
<dbReference type="GO" id="GO:0030145">
    <property type="term" value="F:manganese ion binding"/>
    <property type="evidence" value="ECO:0007669"/>
    <property type="project" value="InterPro"/>
</dbReference>
<accession>B4MPH2</accession>
<comment type="function">
    <text evidence="12">Cytosolic metallopeptidase that catalyzes the removal of unsubstituted N-terminal hydrophobic amino acids from various peptides. The presence of Zn(2+) ions is essential for the peptidase activity, and the association with other cofactors can modulate the substrate spectificity of the enzyme. For instance, in the presence of Mn(2+), it displays a specific Cys-Gly hydrolyzing activity of Cys-Gly-S-conjugates. Involved in the metabolism of glutathione and in the degradation of glutathione S-conjugates, which may play a role in the control of the cell redox status.</text>
</comment>
<dbReference type="GO" id="GO:0070006">
    <property type="term" value="F:metalloaminopeptidase activity"/>
    <property type="evidence" value="ECO:0007669"/>
    <property type="project" value="InterPro"/>
</dbReference>
<evidence type="ECO:0000313" key="18">
    <source>
        <dbReference type="Proteomes" id="UP000007798"/>
    </source>
</evidence>
<comment type="catalytic activity">
    <reaction evidence="14">
        <text>L-cysteinylglycine + H2O = L-cysteine + glycine</text>
        <dbReference type="Rhea" id="RHEA:28783"/>
        <dbReference type="ChEBI" id="CHEBI:15377"/>
        <dbReference type="ChEBI" id="CHEBI:35235"/>
        <dbReference type="ChEBI" id="CHEBI:57305"/>
        <dbReference type="ChEBI" id="CHEBI:61694"/>
    </reaction>
    <physiologicalReaction direction="left-to-right" evidence="14">
        <dbReference type="Rhea" id="RHEA:28784"/>
    </physiologicalReaction>
</comment>
<evidence type="ECO:0000256" key="8">
    <source>
        <dbReference type="ARBA" id="ARBA00029605"/>
    </source>
</evidence>
<reference evidence="17 18" key="1">
    <citation type="journal article" date="2007" name="Nature">
        <title>Evolution of genes and genomes on the Drosophila phylogeny.</title>
        <authorList>
            <consortium name="Drosophila 12 Genomes Consortium"/>
            <person name="Clark A.G."/>
            <person name="Eisen M.B."/>
            <person name="Smith D.R."/>
            <person name="Bergman C.M."/>
            <person name="Oliver B."/>
            <person name="Markow T.A."/>
            <person name="Kaufman T.C."/>
            <person name="Kellis M."/>
            <person name="Gelbart W."/>
            <person name="Iyer V.N."/>
            <person name="Pollard D.A."/>
            <person name="Sackton T.B."/>
            <person name="Larracuente A.M."/>
            <person name="Singh N.D."/>
            <person name="Abad J.P."/>
            <person name="Abt D.N."/>
            <person name="Adryan B."/>
            <person name="Aguade M."/>
            <person name="Akashi H."/>
            <person name="Anderson W.W."/>
            <person name="Aquadro C.F."/>
            <person name="Ardell D.H."/>
            <person name="Arguello R."/>
            <person name="Artieri C.G."/>
            <person name="Barbash D.A."/>
            <person name="Barker D."/>
            <person name="Barsanti P."/>
            <person name="Batterham P."/>
            <person name="Batzoglou S."/>
            <person name="Begun D."/>
            <person name="Bhutkar A."/>
            <person name="Blanco E."/>
            <person name="Bosak S.A."/>
            <person name="Bradley R.K."/>
            <person name="Brand A.D."/>
            <person name="Brent M.R."/>
            <person name="Brooks A.N."/>
            <person name="Brown R.H."/>
            <person name="Butlin R.K."/>
            <person name="Caggese C."/>
            <person name="Calvi B.R."/>
            <person name="Bernardo de Carvalho A."/>
            <person name="Caspi A."/>
            <person name="Castrezana S."/>
            <person name="Celniker S.E."/>
            <person name="Chang J.L."/>
            <person name="Chapple C."/>
            <person name="Chatterji S."/>
            <person name="Chinwalla A."/>
            <person name="Civetta A."/>
            <person name="Clifton S.W."/>
            <person name="Comeron J.M."/>
            <person name="Costello J.C."/>
            <person name="Coyne J.A."/>
            <person name="Daub J."/>
            <person name="David R.G."/>
            <person name="Delcher A.L."/>
            <person name="Delehaunty K."/>
            <person name="Do C.B."/>
            <person name="Ebling H."/>
            <person name="Edwards K."/>
            <person name="Eickbush T."/>
            <person name="Evans J.D."/>
            <person name="Filipski A."/>
            <person name="Findeiss S."/>
            <person name="Freyhult E."/>
            <person name="Fulton L."/>
            <person name="Fulton R."/>
            <person name="Garcia A.C."/>
            <person name="Gardiner A."/>
            <person name="Garfield D.A."/>
            <person name="Garvin B.E."/>
            <person name="Gibson G."/>
            <person name="Gilbert D."/>
            <person name="Gnerre S."/>
            <person name="Godfrey J."/>
            <person name="Good R."/>
            <person name="Gotea V."/>
            <person name="Gravely B."/>
            <person name="Greenberg A.J."/>
            <person name="Griffiths-Jones S."/>
            <person name="Gross S."/>
            <person name="Guigo R."/>
            <person name="Gustafson E.A."/>
            <person name="Haerty W."/>
            <person name="Hahn M.W."/>
            <person name="Halligan D.L."/>
            <person name="Halpern A.L."/>
            <person name="Halter G.M."/>
            <person name="Han M.V."/>
            <person name="Heger A."/>
            <person name="Hillier L."/>
            <person name="Hinrichs A.S."/>
            <person name="Holmes I."/>
            <person name="Hoskins R.A."/>
            <person name="Hubisz M.J."/>
            <person name="Hultmark D."/>
            <person name="Huntley M.A."/>
            <person name="Jaffe D.B."/>
            <person name="Jagadeeshan S."/>
            <person name="Jeck W.R."/>
            <person name="Johnson J."/>
            <person name="Jones C.D."/>
            <person name="Jordan W.C."/>
            <person name="Karpen G.H."/>
            <person name="Kataoka E."/>
            <person name="Keightley P.D."/>
            <person name="Kheradpour P."/>
            <person name="Kirkness E.F."/>
            <person name="Koerich L.B."/>
            <person name="Kristiansen K."/>
            <person name="Kudrna D."/>
            <person name="Kulathinal R.J."/>
            <person name="Kumar S."/>
            <person name="Kwok R."/>
            <person name="Lander E."/>
            <person name="Langley C.H."/>
            <person name="Lapoint R."/>
            <person name="Lazzaro B.P."/>
            <person name="Lee S.J."/>
            <person name="Levesque L."/>
            <person name="Li R."/>
            <person name="Lin C.F."/>
            <person name="Lin M.F."/>
            <person name="Lindblad-Toh K."/>
            <person name="Llopart A."/>
            <person name="Long M."/>
            <person name="Low L."/>
            <person name="Lozovsky E."/>
            <person name="Lu J."/>
            <person name="Luo M."/>
            <person name="Machado C.A."/>
            <person name="Makalowski W."/>
            <person name="Marzo M."/>
            <person name="Matsuda M."/>
            <person name="Matzkin L."/>
            <person name="McAllister B."/>
            <person name="McBride C.S."/>
            <person name="McKernan B."/>
            <person name="McKernan K."/>
            <person name="Mendez-Lago M."/>
            <person name="Minx P."/>
            <person name="Mollenhauer M.U."/>
            <person name="Montooth K."/>
            <person name="Mount S.M."/>
            <person name="Mu X."/>
            <person name="Myers E."/>
            <person name="Negre B."/>
            <person name="Newfeld S."/>
            <person name="Nielsen R."/>
            <person name="Noor M.A."/>
            <person name="O'Grady P."/>
            <person name="Pachter L."/>
            <person name="Papaceit M."/>
            <person name="Parisi M.J."/>
            <person name="Parisi M."/>
            <person name="Parts L."/>
            <person name="Pedersen J.S."/>
            <person name="Pesole G."/>
            <person name="Phillippy A.M."/>
            <person name="Ponting C.P."/>
            <person name="Pop M."/>
            <person name="Porcelli D."/>
            <person name="Powell J.R."/>
            <person name="Prohaska S."/>
            <person name="Pruitt K."/>
            <person name="Puig M."/>
            <person name="Quesneville H."/>
            <person name="Ram K.R."/>
            <person name="Rand D."/>
            <person name="Rasmussen M.D."/>
            <person name="Reed L.K."/>
            <person name="Reenan R."/>
            <person name="Reily A."/>
            <person name="Remington K.A."/>
            <person name="Rieger T.T."/>
            <person name="Ritchie M.G."/>
            <person name="Robin C."/>
            <person name="Rogers Y.H."/>
            <person name="Rohde C."/>
            <person name="Rozas J."/>
            <person name="Rubenfield M.J."/>
            <person name="Ruiz A."/>
            <person name="Russo S."/>
            <person name="Salzberg S.L."/>
            <person name="Sanchez-Gracia A."/>
            <person name="Saranga D.J."/>
            <person name="Sato H."/>
            <person name="Schaeffer S.W."/>
            <person name="Schatz M.C."/>
            <person name="Schlenke T."/>
            <person name="Schwartz R."/>
            <person name="Segarra C."/>
            <person name="Singh R.S."/>
            <person name="Sirot L."/>
            <person name="Sirota M."/>
            <person name="Sisneros N.B."/>
            <person name="Smith C.D."/>
            <person name="Smith T.F."/>
            <person name="Spieth J."/>
            <person name="Stage D.E."/>
            <person name="Stark A."/>
            <person name="Stephan W."/>
            <person name="Strausberg R.L."/>
            <person name="Strempel S."/>
            <person name="Sturgill D."/>
            <person name="Sutton G."/>
            <person name="Sutton G.G."/>
            <person name="Tao W."/>
            <person name="Teichmann S."/>
            <person name="Tobari Y.N."/>
            <person name="Tomimura Y."/>
            <person name="Tsolas J.M."/>
            <person name="Valente V.L."/>
            <person name="Venter E."/>
            <person name="Venter J.C."/>
            <person name="Vicario S."/>
            <person name="Vieira F.G."/>
            <person name="Vilella A.J."/>
            <person name="Villasante A."/>
            <person name="Walenz B."/>
            <person name="Wang J."/>
            <person name="Wasserman M."/>
            <person name="Watts T."/>
            <person name="Wilson D."/>
            <person name="Wilson R.K."/>
            <person name="Wing R.A."/>
            <person name="Wolfner M.F."/>
            <person name="Wong A."/>
            <person name="Wong G.K."/>
            <person name="Wu C.I."/>
            <person name="Wu G."/>
            <person name="Yamamoto D."/>
            <person name="Yang H.P."/>
            <person name="Yang S.P."/>
            <person name="Yorke J.A."/>
            <person name="Yoshida K."/>
            <person name="Zdobnov E."/>
            <person name="Zhang P."/>
            <person name="Zhang Y."/>
            <person name="Zimin A.V."/>
            <person name="Baldwin J."/>
            <person name="Abdouelleil A."/>
            <person name="Abdulkadir J."/>
            <person name="Abebe A."/>
            <person name="Abera B."/>
            <person name="Abreu J."/>
            <person name="Acer S.C."/>
            <person name="Aftuck L."/>
            <person name="Alexander A."/>
            <person name="An P."/>
            <person name="Anderson E."/>
            <person name="Anderson S."/>
            <person name="Arachi H."/>
            <person name="Azer M."/>
            <person name="Bachantsang P."/>
            <person name="Barry A."/>
            <person name="Bayul T."/>
            <person name="Berlin A."/>
            <person name="Bessette D."/>
            <person name="Bloom T."/>
            <person name="Blye J."/>
            <person name="Boguslavskiy L."/>
            <person name="Bonnet C."/>
            <person name="Boukhgalter B."/>
            <person name="Bourzgui I."/>
            <person name="Brown A."/>
            <person name="Cahill P."/>
            <person name="Channer S."/>
            <person name="Cheshatsang Y."/>
            <person name="Chuda L."/>
            <person name="Citroen M."/>
            <person name="Collymore A."/>
            <person name="Cooke P."/>
            <person name="Costello M."/>
            <person name="D'Aco K."/>
            <person name="Daza R."/>
            <person name="De Haan G."/>
            <person name="DeGray S."/>
            <person name="DeMaso C."/>
            <person name="Dhargay N."/>
            <person name="Dooley K."/>
            <person name="Dooley E."/>
            <person name="Doricent M."/>
            <person name="Dorje P."/>
            <person name="Dorjee K."/>
            <person name="Dupes A."/>
            <person name="Elong R."/>
            <person name="Falk J."/>
            <person name="Farina A."/>
            <person name="Faro S."/>
            <person name="Ferguson D."/>
            <person name="Fisher S."/>
            <person name="Foley C.D."/>
            <person name="Franke A."/>
            <person name="Friedrich D."/>
            <person name="Gadbois L."/>
            <person name="Gearin G."/>
            <person name="Gearin C.R."/>
            <person name="Giannoukos G."/>
            <person name="Goode T."/>
            <person name="Graham J."/>
            <person name="Grandbois E."/>
            <person name="Grewal S."/>
            <person name="Gyaltsen K."/>
            <person name="Hafez N."/>
            <person name="Hagos B."/>
            <person name="Hall J."/>
            <person name="Henson C."/>
            <person name="Hollinger A."/>
            <person name="Honan T."/>
            <person name="Huard M.D."/>
            <person name="Hughes L."/>
            <person name="Hurhula B."/>
            <person name="Husby M.E."/>
            <person name="Kamat A."/>
            <person name="Kanga B."/>
            <person name="Kashin S."/>
            <person name="Khazanovich D."/>
            <person name="Kisner P."/>
            <person name="Lance K."/>
            <person name="Lara M."/>
            <person name="Lee W."/>
            <person name="Lennon N."/>
            <person name="Letendre F."/>
            <person name="LeVine R."/>
            <person name="Lipovsky A."/>
            <person name="Liu X."/>
            <person name="Liu J."/>
            <person name="Liu S."/>
            <person name="Lokyitsang T."/>
            <person name="Lokyitsang Y."/>
            <person name="Lubonja R."/>
            <person name="Lui A."/>
            <person name="MacDonald P."/>
            <person name="Magnisalis V."/>
            <person name="Maru K."/>
            <person name="Matthews C."/>
            <person name="McCusker W."/>
            <person name="McDonough S."/>
            <person name="Mehta T."/>
            <person name="Meldrim J."/>
            <person name="Meneus L."/>
            <person name="Mihai O."/>
            <person name="Mihalev A."/>
            <person name="Mihova T."/>
            <person name="Mittelman R."/>
            <person name="Mlenga V."/>
            <person name="Montmayeur A."/>
            <person name="Mulrain L."/>
            <person name="Navidi A."/>
            <person name="Naylor J."/>
            <person name="Negash T."/>
            <person name="Nguyen T."/>
            <person name="Nguyen N."/>
            <person name="Nicol R."/>
            <person name="Norbu C."/>
            <person name="Norbu N."/>
            <person name="Novod N."/>
            <person name="O'Neill B."/>
            <person name="Osman S."/>
            <person name="Markiewicz E."/>
            <person name="Oyono O.L."/>
            <person name="Patti C."/>
            <person name="Phunkhang P."/>
            <person name="Pierre F."/>
            <person name="Priest M."/>
            <person name="Raghuraman S."/>
            <person name="Rege F."/>
            <person name="Reyes R."/>
            <person name="Rise C."/>
            <person name="Rogov P."/>
            <person name="Ross K."/>
            <person name="Ryan E."/>
            <person name="Settipalli S."/>
            <person name="Shea T."/>
            <person name="Sherpa N."/>
            <person name="Shi L."/>
            <person name="Shih D."/>
            <person name="Sparrow T."/>
            <person name="Spaulding J."/>
            <person name="Stalker J."/>
            <person name="Stange-Thomann N."/>
            <person name="Stavropoulos S."/>
            <person name="Stone C."/>
            <person name="Strader C."/>
            <person name="Tesfaye S."/>
            <person name="Thomson T."/>
            <person name="Thoulutsang Y."/>
            <person name="Thoulutsang D."/>
            <person name="Topham K."/>
            <person name="Topping I."/>
            <person name="Tsamla T."/>
            <person name="Vassiliev H."/>
            <person name="Vo A."/>
            <person name="Wangchuk T."/>
            <person name="Wangdi T."/>
            <person name="Weiand M."/>
            <person name="Wilkinson J."/>
            <person name="Wilson A."/>
            <person name="Yadav S."/>
            <person name="Young G."/>
            <person name="Yu Q."/>
            <person name="Zembek L."/>
            <person name="Zhong D."/>
            <person name="Zimmer A."/>
            <person name="Zwirko Z."/>
            <person name="Jaffe D.B."/>
            <person name="Alvarez P."/>
            <person name="Brockman W."/>
            <person name="Butler J."/>
            <person name="Chin C."/>
            <person name="Gnerre S."/>
            <person name="Grabherr M."/>
            <person name="Kleber M."/>
            <person name="Mauceli E."/>
            <person name="MacCallum I."/>
        </authorList>
    </citation>
    <scope>NUCLEOTIDE SEQUENCE [LARGE SCALE GENOMIC DNA]</scope>
    <source>
        <strain evidence="18">Tucson 14030-0811.24</strain>
    </source>
</reference>
<dbReference type="Pfam" id="PF00883">
    <property type="entry name" value="Peptidase_M17"/>
    <property type="match status" value="1"/>
</dbReference>
<dbReference type="InterPro" id="IPR008283">
    <property type="entry name" value="Peptidase_M17_N"/>
</dbReference>
<comment type="catalytic activity">
    <reaction evidence="6">
        <text>an S-substituted L-cysteinylglycine + H2O = an S-substituted L-cysteine + glycine</text>
        <dbReference type="Rhea" id="RHEA:60444"/>
        <dbReference type="ChEBI" id="CHEBI:15377"/>
        <dbReference type="ChEBI" id="CHEBI:57305"/>
        <dbReference type="ChEBI" id="CHEBI:58717"/>
        <dbReference type="ChEBI" id="CHEBI:143103"/>
        <dbReference type="EC" id="3.4.13.23"/>
    </reaction>
    <physiologicalReaction direction="left-to-right" evidence="6">
        <dbReference type="Rhea" id="RHEA:60445"/>
    </physiologicalReaction>
</comment>
<dbReference type="Gene3D" id="3.40.630.10">
    <property type="entry name" value="Zn peptidases"/>
    <property type="match status" value="1"/>
</dbReference>
<dbReference type="SUPFAM" id="SSF53187">
    <property type="entry name" value="Zn-dependent exopeptidases"/>
    <property type="match status" value="1"/>
</dbReference>
<sequence length="539" mass="58471">MARSSQLLALRRSMMGIGKFSYNHLMRTPQLLSPPSINYSRQQVRYKSEGMTGLVVGVYESENDKDVKLSVGAEKFDDRVGGKLTELVKEFGLKGKLGIGRIINNLDDEFSCVCVVGLGKEGAGYNHEEVLDMGMENVRVCAAVGARALQQQGCDTVHVDGLDYPEQAAEGAALAVWRYTVNKRKTHRLQTPKLELYGSADVEAWTRGLFKAESQNLARRMTDTPANQMSPSIFSQYTMDALCPCGVTVEPRHLDWIESMNLNSFLMVAKGSCEPPLILEINYCGSAPEDKSILLVGKGLTFNSGGLCLKPKKGMDEYRGAMSGAAVVVATIRAAAALSLPINISAVVPLCESMPSGMATKPGDVVTLLNGTSMCVKNSDKAGIVMMADPLLYAQANFKPRLVIDVATLTDGATKGLGESASALFTTSSFLWKQFKKAGSMTGDRVWRMPLWKYFDHLVSPAAICDLCNQGRGPASACLAAAILHTMVPCSDWVHLDTNGTGMLAKHNVRPYLLKDAMTGRPTRTIIQFLAQMACKEVK</sequence>
<evidence type="ECO:0000256" key="14">
    <source>
        <dbReference type="ARBA" id="ARBA00049107"/>
    </source>
</evidence>
<comment type="catalytic activity">
    <reaction evidence="13">
        <text>S-benzyl-L-cysteinylglycine + H2O = S-benzyl-L-cysteine + glycine</text>
        <dbReference type="Rhea" id="RHEA:62568"/>
        <dbReference type="ChEBI" id="CHEBI:15377"/>
        <dbReference type="ChEBI" id="CHEBI:57305"/>
        <dbReference type="ChEBI" id="CHEBI:145802"/>
        <dbReference type="ChEBI" id="CHEBI:145803"/>
    </reaction>
    <physiologicalReaction direction="left-to-right" evidence="13">
        <dbReference type="Rhea" id="RHEA:62569"/>
    </physiologicalReaction>
</comment>
<dbReference type="InterPro" id="IPR043472">
    <property type="entry name" value="Macro_dom-like"/>
</dbReference>
<evidence type="ECO:0000256" key="4">
    <source>
        <dbReference type="ARBA" id="ARBA00022670"/>
    </source>
</evidence>
<dbReference type="EC" id="3.4.13.23" evidence="7"/>
<keyword evidence="5" id="KW-0378">Hydrolase</keyword>
<evidence type="ECO:0000256" key="11">
    <source>
        <dbReference type="ARBA" id="ARBA00031564"/>
    </source>
</evidence>
<dbReference type="GO" id="GO:0016008">
    <property type="term" value="C:major mitochondrial derivative"/>
    <property type="evidence" value="ECO:0007669"/>
    <property type="project" value="EnsemblMetazoa"/>
</dbReference>
<evidence type="ECO:0000256" key="13">
    <source>
        <dbReference type="ARBA" id="ARBA00047881"/>
    </source>
</evidence>
<dbReference type="GO" id="GO:0006508">
    <property type="term" value="P:proteolysis"/>
    <property type="evidence" value="ECO:0007669"/>
    <property type="project" value="UniProtKB-KW"/>
</dbReference>
<dbReference type="FunCoup" id="B4MPH2">
    <property type="interactions" value="282"/>
</dbReference>
<dbReference type="PANTHER" id="PTHR11963">
    <property type="entry name" value="LEUCINE AMINOPEPTIDASE-RELATED"/>
    <property type="match status" value="1"/>
</dbReference>
<evidence type="ECO:0000256" key="7">
    <source>
        <dbReference type="ARBA" id="ARBA00023625"/>
    </source>
</evidence>
<feature type="domain" description="Cytosol aminopeptidase" evidence="15">
    <location>
        <begin position="216"/>
        <end position="527"/>
    </location>
</feature>
<evidence type="ECO:0000256" key="10">
    <source>
        <dbReference type="ARBA" id="ARBA00030997"/>
    </source>
</evidence>
<dbReference type="AlphaFoldDB" id="B4MPH2"/>
<dbReference type="PhylomeDB" id="B4MPH2"/>
<evidence type="ECO:0000256" key="9">
    <source>
        <dbReference type="ARBA" id="ARBA00030930"/>
    </source>
</evidence>
<keyword evidence="18" id="KW-1185">Reference proteome</keyword>
<evidence type="ECO:0000256" key="6">
    <source>
        <dbReference type="ARBA" id="ARBA00023511"/>
    </source>
</evidence>
<feature type="domain" description="Peptidase M17 leucyl aminopeptidase N-terminal" evidence="16">
    <location>
        <begin position="55"/>
        <end position="185"/>
    </location>
</feature>
<dbReference type="SUPFAM" id="SSF52949">
    <property type="entry name" value="Macro domain-like"/>
    <property type="match status" value="1"/>
</dbReference>
<dbReference type="eggNOG" id="KOG2597">
    <property type="taxonomic scope" value="Eukaryota"/>
</dbReference>
<keyword evidence="3" id="KW-0031">Aminopeptidase</keyword>
<dbReference type="Gene3D" id="3.40.220.10">
    <property type="entry name" value="Leucine Aminopeptidase, subunit E, domain 1"/>
    <property type="match status" value="1"/>
</dbReference>
<gene>
    <name evidence="17" type="primary">Dwil\GK21700</name>
    <name evidence="17" type="ORF">Dwil_GK21700</name>
</gene>
<evidence type="ECO:0000256" key="12">
    <source>
        <dbReference type="ARBA" id="ARBA00045966"/>
    </source>
</evidence>
<name>B4MPH2_DROWI</name>
<dbReference type="Proteomes" id="UP000007798">
    <property type="component" value="Unassembled WGS sequence"/>
</dbReference>
<dbReference type="GO" id="GO:0005737">
    <property type="term" value="C:cytoplasm"/>
    <property type="evidence" value="ECO:0007669"/>
    <property type="project" value="InterPro"/>
</dbReference>
<dbReference type="PANTHER" id="PTHR11963:SF16">
    <property type="entry name" value="CYTOSOL AMINOPEPTIDASE"/>
    <property type="match status" value="1"/>
</dbReference>
<dbReference type="InterPro" id="IPR011356">
    <property type="entry name" value="Leucine_aapep/pepB"/>
</dbReference>
<protein>
    <recommendedName>
        <fullName evidence="2">Cytosol aminopeptidase</fullName>
        <ecNumber evidence="7">3.4.13.23</ecNumber>
    </recommendedName>
    <alternativeName>
        <fullName evidence="10">Cysteinylglycine-S-conjugate dipeptidase</fullName>
    </alternativeName>
    <alternativeName>
        <fullName evidence="11">Leucine aminopeptidase 3</fullName>
    </alternativeName>
    <alternativeName>
        <fullName evidence="9">Proline aminopeptidase</fullName>
    </alternativeName>
    <alternativeName>
        <fullName evidence="8">Prolyl aminopeptidase</fullName>
    </alternativeName>
</protein>
<evidence type="ECO:0000256" key="5">
    <source>
        <dbReference type="ARBA" id="ARBA00022801"/>
    </source>
</evidence>
<keyword evidence="4" id="KW-0645">Protease</keyword>
<proteinExistence type="inferred from homology"/>
<evidence type="ECO:0000256" key="3">
    <source>
        <dbReference type="ARBA" id="ARBA00022438"/>
    </source>
</evidence>
<evidence type="ECO:0000256" key="1">
    <source>
        <dbReference type="ARBA" id="ARBA00009528"/>
    </source>
</evidence>
<evidence type="ECO:0000256" key="2">
    <source>
        <dbReference type="ARBA" id="ARBA00014190"/>
    </source>
</evidence>
<evidence type="ECO:0000259" key="16">
    <source>
        <dbReference type="Pfam" id="PF02789"/>
    </source>
</evidence>
<evidence type="ECO:0000313" key="17">
    <source>
        <dbReference type="EMBL" id="EDW74011.1"/>
    </source>
</evidence>
<dbReference type="OrthoDB" id="412814at2759"/>
<dbReference type="OMA" id="MPLWKYF"/>
<comment type="similarity">
    <text evidence="1">Belongs to the peptidase M17 family.</text>
</comment>
<dbReference type="SMR" id="B4MPH2"/>
<evidence type="ECO:0000259" key="15">
    <source>
        <dbReference type="Pfam" id="PF00883"/>
    </source>
</evidence>
<dbReference type="PRINTS" id="PR00481">
    <property type="entry name" value="LAMNOPPTDASE"/>
</dbReference>
<dbReference type="InParanoid" id="B4MPH2"/>
<organism evidence="18">
    <name type="scientific">Drosophila willistoni</name>
    <name type="common">Fruit fly</name>
    <dbReference type="NCBI Taxonomy" id="7260"/>
    <lineage>
        <taxon>Eukaryota</taxon>
        <taxon>Metazoa</taxon>
        <taxon>Ecdysozoa</taxon>
        <taxon>Arthropoda</taxon>
        <taxon>Hexapoda</taxon>
        <taxon>Insecta</taxon>
        <taxon>Pterygota</taxon>
        <taxon>Neoptera</taxon>
        <taxon>Endopterygota</taxon>
        <taxon>Diptera</taxon>
        <taxon>Brachycera</taxon>
        <taxon>Muscomorpha</taxon>
        <taxon>Ephydroidea</taxon>
        <taxon>Drosophilidae</taxon>
        <taxon>Drosophila</taxon>
        <taxon>Sophophora</taxon>
    </lineage>
</organism>
<dbReference type="STRING" id="7260.B4MPH2"/>
<dbReference type="HOGENOM" id="CLU_013734_1_0_1"/>